<dbReference type="GO" id="GO:0000160">
    <property type="term" value="P:phosphorelay signal transduction system"/>
    <property type="evidence" value="ECO:0007669"/>
    <property type="project" value="UniProtKB-KW"/>
</dbReference>
<feature type="domain" description="HAMP" evidence="12">
    <location>
        <begin position="52"/>
        <end position="104"/>
    </location>
</feature>
<dbReference type="InterPro" id="IPR000014">
    <property type="entry name" value="PAS"/>
</dbReference>
<dbReference type="Gene3D" id="3.30.565.10">
    <property type="entry name" value="Histidine kinase-like ATPase, C-terminal domain"/>
    <property type="match status" value="1"/>
</dbReference>
<keyword evidence="9" id="KW-0902">Two-component regulatory system</keyword>
<dbReference type="InterPro" id="IPR003594">
    <property type="entry name" value="HATPase_dom"/>
</dbReference>
<sequence length="432" mass="49584">MKLRNYFVFLLILILPLMGFFVYHAMRMGIKWAIMAEIMAIVVCLYLVVFYRRVVRPLQTINNGMDLLHEQDFSSRLRSVGQYEADKVVDIFNRMMFELKNERLKLREQNEFLDLLIKASPMGVIVLNHDQEIEQLNPAARRILRLEDPDAVMGKKLFAVKDIIAIDLSAIPLHTTEVRTLQDGSIYKCTAETFIDRGFYRSFYLIESLTEELRQAEKKAYEKVIRMISHEVNNTTAVIISTLDTMGQILSEREGDEDLQEAAHVCVERCMSMSKFITNFADVVKIPDAELAPVSLNERMESLKLFMEVMCHPHNIRLHYALSEDFPSLLVDTSLMDQVFLNIIKNAVESIAEDGDIYISTDTATKSITFADTGKGIDKEVEGKIFSPFFSTKPTGQGIGLLFIREVLKQHHCDYTLKTHPDGLTRFVITFR</sequence>
<protein>
    <recommendedName>
        <fullName evidence="3">histidine kinase</fullName>
        <ecNumber evidence="3">2.7.13.3</ecNumber>
    </recommendedName>
</protein>
<dbReference type="PROSITE" id="PS50885">
    <property type="entry name" value="HAMP"/>
    <property type="match status" value="1"/>
</dbReference>
<evidence type="ECO:0000256" key="2">
    <source>
        <dbReference type="ARBA" id="ARBA00004370"/>
    </source>
</evidence>
<keyword evidence="4" id="KW-0597">Phosphoprotein</keyword>
<dbReference type="AlphaFoldDB" id="A0A0A2EIR1"/>
<dbReference type="GO" id="GO:0004673">
    <property type="term" value="F:protein histidine kinase activity"/>
    <property type="evidence" value="ECO:0007669"/>
    <property type="project" value="UniProtKB-EC"/>
</dbReference>
<dbReference type="PANTHER" id="PTHR43065:SF10">
    <property type="entry name" value="PEROXIDE STRESS-ACTIVATED HISTIDINE KINASE MAK3"/>
    <property type="match status" value="1"/>
</dbReference>
<evidence type="ECO:0000313" key="15">
    <source>
        <dbReference type="Proteomes" id="UP000030125"/>
    </source>
</evidence>
<evidence type="ECO:0000259" key="12">
    <source>
        <dbReference type="PROSITE" id="PS50885"/>
    </source>
</evidence>
<name>A0A0A2EIR1_PORCN</name>
<dbReference type="GO" id="GO:0016020">
    <property type="term" value="C:membrane"/>
    <property type="evidence" value="ECO:0007669"/>
    <property type="project" value="UniProtKB-SubCell"/>
</dbReference>
<keyword evidence="8" id="KW-0067">ATP-binding</keyword>
<dbReference type="Pfam" id="PF13188">
    <property type="entry name" value="PAS_8"/>
    <property type="match status" value="1"/>
</dbReference>
<reference evidence="14 16" key="2">
    <citation type="submission" date="2017-02" db="EMBL/GenBank/DDBJ databases">
        <authorList>
            <person name="Peterson S.W."/>
        </authorList>
    </citation>
    <scope>NUCLEOTIDE SEQUENCE [LARGE SCALE GENOMIC DNA]</scope>
    <source>
        <strain evidence="14 16">ATCC 700135</strain>
    </source>
</reference>
<dbReference type="InterPro" id="IPR036890">
    <property type="entry name" value="HATPase_C_sf"/>
</dbReference>
<keyword evidence="10" id="KW-0812">Transmembrane</keyword>
<evidence type="ECO:0000256" key="4">
    <source>
        <dbReference type="ARBA" id="ARBA00022553"/>
    </source>
</evidence>
<evidence type="ECO:0000256" key="10">
    <source>
        <dbReference type="SAM" id="Phobius"/>
    </source>
</evidence>
<reference evidence="13 15" key="1">
    <citation type="submission" date="2014-08" db="EMBL/GenBank/DDBJ databases">
        <title>Porphyromonas cangingivalis strain:COT-109_OH1386 Genome sequencing.</title>
        <authorList>
            <person name="Wallis C."/>
            <person name="Deusch O."/>
            <person name="O'Flynn C."/>
            <person name="Davis I."/>
            <person name="Jospin G."/>
            <person name="Darling A.E."/>
            <person name="Coil D.A."/>
            <person name="Alexiev A."/>
            <person name="Horsfall A."/>
            <person name="Kirkwood N."/>
            <person name="Harris S."/>
            <person name="Eisen J.A."/>
        </authorList>
    </citation>
    <scope>NUCLEOTIDE SEQUENCE [LARGE SCALE GENOMIC DNA]</scope>
    <source>
        <strain evidence="15">COT-109 OH1386</strain>
        <strain evidence="13">COT-109_OH1386</strain>
    </source>
</reference>
<feature type="transmembrane region" description="Helical" evidence="10">
    <location>
        <begin position="7"/>
        <end position="26"/>
    </location>
</feature>
<keyword evidence="5" id="KW-0808">Transferase</keyword>
<dbReference type="GO" id="GO:0005524">
    <property type="term" value="F:ATP binding"/>
    <property type="evidence" value="ECO:0007669"/>
    <property type="project" value="UniProtKB-KW"/>
</dbReference>
<dbReference type="Gene3D" id="1.10.287.130">
    <property type="match status" value="1"/>
</dbReference>
<dbReference type="EC" id="2.7.13.3" evidence="3"/>
<evidence type="ECO:0000256" key="7">
    <source>
        <dbReference type="ARBA" id="ARBA00022777"/>
    </source>
</evidence>
<dbReference type="eggNOG" id="COG5000">
    <property type="taxonomic scope" value="Bacteria"/>
</dbReference>
<dbReference type="PRINTS" id="PR00344">
    <property type="entry name" value="BCTRLSENSOR"/>
</dbReference>
<dbReference type="SUPFAM" id="SSF55874">
    <property type="entry name" value="ATPase domain of HSP90 chaperone/DNA topoisomerase II/histidine kinase"/>
    <property type="match status" value="1"/>
</dbReference>
<dbReference type="SMART" id="SM00387">
    <property type="entry name" value="HATPase_c"/>
    <property type="match status" value="1"/>
</dbReference>
<accession>A0A0A2EIR1</accession>
<dbReference type="PANTHER" id="PTHR43065">
    <property type="entry name" value="SENSOR HISTIDINE KINASE"/>
    <property type="match status" value="1"/>
</dbReference>
<evidence type="ECO:0000256" key="3">
    <source>
        <dbReference type="ARBA" id="ARBA00012438"/>
    </source>
</evidence>
<keyword evidence="10" id="KW-1133">Transmembrane helix</keyword>
<dbReference type="RefSeq" id="WP_025837171.1">
    <property type="nucleotide sequence ID" value="NZ_FUWL01000004.1"/>
</dbReference>
<evidence type="ECO:0000259" key="11">
    <source>
        <dbReference type="PROSITE" id="PS50109"/>
    </source>
</evidence>
<evidence type="ECO:0000256" key="5">
    <source>
        <dbReference type="ARBA" id="ARBA00022679"/>
    </source>
</evidence>
<dbReference type="Gene3D" id="3.30.450.20">
    <property type="entry name" value="PAS domain"/>
    <property type="match status" value="1"/>
</dbReference>
<evidence type="ECO:0000313" key="14">
    <source>
        <dbReference type="EMBL" id="SJZ36249.1"/>
    </source>
</evidence>
<dbReference type="Gene3D" id="6.10.340.10">
    <property type="match status" value="1"/>
</dbReference>
<evidence type="ECO:0000313" key="13">
    <source>
        <dbReference type="EMBL" id="KGN78813.1"/>
    </source>
</evidence>
<proteinExistence type="predicted"/>
<keyword evidence="6" id="KW-0547">Nucleotide-binding</keyword>
<keyword evidence="15" id="KW-1185">Reference proteome</keyword>
<gene>
    <name evidence="13" type="ORF">HQ35_09220</name>
    <name evidence="14" type="ORF">SAMN02745205_00507</name>
</gene>
<comment type="subcellular location">
    <subcellularLocation>
        <location evidence="2">Membrane</location>
    </subcellularLocation>
</comment>
<dbReference type="SMART" id="SM00091">
    <property type="entry name" value="PAS"/>
    <property type="match status" value="1"/>
</dbReference>
<keyword evidence="10" id="KW-0472">Membrane</keyword>
<dbReference type="Proteomes" id="UP000030125">
    <property type="component" value="Unassembled WGS sequence"/>
</dbReference>
<dbReference type="SUPFAM" id="SSF55785">
    <property type="entry name" value="PYP-like sensor domain (PAS domain)"/>
    <property type="match status" value="1"/>
</dbReference>
<dbReference type="InterPro" id="IPR003660">
    <property type="entry name" value="HAMP_dom"/>
</dbReference>
<dbReference type="InterPro" id="IPR004358">
    <property type="entry name" value="Sig_transdc_His_kin-like_C"/>
</dbReference>
<dbReference type="InterPro" id="IPR005467">
    <property type="entry name" value="His_kinase_dom"/>
</dbReference>
<dbReference type="PROSITE" id="PS50109">
    <property type="entry name" value="HIS_KIN"/>
    <property type="match status" value="1"/>
</dbReference>
<evidence type="ECO:0000256" key="6">
    <source>
        <dbReference type="ARBA" id="ARBA00022741"/>
    </source>
</evidence>
<dbReference type="EMBL" id="FUWL01000004">
    <property type="protein sequence ID" value="SJZ36249.1"/>
    <property type="molecule type" value="Genomic_DNA"/>
</dbReference>
<dbReference type="EMBL" id="JQJD01000057">
    <property type="protein sequence ID" value="KGN78813.1"/>
    <property type="molecule type" value="Genomic_DNA"/>
</dbReference>
<comment type="catalytic activity">
    <reaction evidence="1">
        <text>ATP + protein L-histidine = ADP + protein N-phospho-L-histidine.</text>
        <dbReference type="EC" id="2.7.13.3"/>
    </reaction>
</comment>
<dbReference type="InterPro" id="IPR035965">
    <property type="entry name" value="PAS-like_dom_sf"/>
</dbReference>
<dbReference type="Pfam" id="PF02518">
    <property type="entry name" value="HATPase_c"/>
    <property type="match status" value="1"/>
</dbReference>
<organism evidence="13 15">
    <name type="scientific">Porphyromonas cangingivalis</name>
    <dbReference type="NCBI Taxonomy" id="36874"/>
    <lineage>
        <taxon>Bacteria</taxon>
        <taxon>Pseudomonadati</taxon>
        <taxon>Bacteroidota</taxon>
        <taxon>Bacteroidia</taxon>
        <taxon>Bacteroidales</taxon>
        <taxon>Porphyromonadaceae</taxon>
        <taxon>Porphyromonas</taxon>
    </lineage>
</organism>
<evidence type="ECO:0000256" key="9">
    <source>
        <dbReference type="ARBA" id="ARBA00023012"/>
    </source>
</evidence>
<keyword evidence="7 13" id="KW-0418">Kinase</keyword>
<feature type="domain" description="Histidine kinase" evidence="11">
    <location>
        <begin position="227"/>
        <end position="432"/>
    </location>
</feature>
<evidence type="ECO:0000256" key="8">
    <source>
        <dbReference type="ARBA" id="ARBA00022840"/>
    </source>
</evidence>
<evidence type="ECO:0000313" key="16">
    <source>
        <dbReference type="Proteomes" id="UP000189956"/>
    </source>
</evidence>
<dbReference type="Proteomes" id="UP000189956">
    <property type="component" value="Unassembled WGS sequence"/>
</dbReference>
<dbReference type="OrthoDB" id="1931120at2"/>
<dbReference type="STRING" id="36874.HQ34_02720"/>
<feature type="transmembrane region" description="Helical" evidence="10">
    <location>
        <begin position="32"/>
        <end position="51"/>
    </location>
</feature>
<evidence type="ECO:0000256" key="1">
    <source>
        <dbReference type="ARBA" id="ARBA00000085"/>
    </source>
</evidence>